<dbReference type="eggNOG" id="COG0675">
    <property type="taxonomic scope" value="Bacteria"/>
</dbReference>
<feature type="region of interest" description="Disordered" evidence="2">
    <location>
        <begin position="198"/>
        <end position="237"/>
    </location>
</feature>
<keyword evidence="1" id="KW-0238">DNA-binding</keyword>
<protein>
    <submittedName>
        <fullName evidence="4">Putative transposase</fullName>
    </submittedName>
</protein>
<sequence>MAFSWGLALVEANLDQRAAERSYDIAERELIPAVDWSAYSLRKAWNAVKWWRENSKETYASGLANLSAALGLARHIERGTARIRSATVRFTRGRWFVAFSVEVRRADRASVLPGAVVGVDLGITNLAVLSQPVAGVSDEHAMVADRFYPSSKMCSSCRAVKTELRLSNRVFYCDSCGHRADRDRNAAANLAALTNNAPSMSSPSCGATKNEPAGKPCKTNIVGSGYRHGNTPEVNVA</sequence>
<reference evidence="4 5" key="1">
    <citation type="journal article" date="2014" name="Appl. Environ. Microbiol.">
        <title>Insights into the Microbial Degradation of Rubber and Gutta-Percha by Analysis of the Complete Genome of Nocardia nova SH22a.</title>
        <authorList>
            <person name="Luo Q."/>
            <person name="Hiessl S."/>
            <person name="Poehlein A."/>
            <person name="Daniel R."/>
            <person name="Steinbuchel A."/>
        </authorList>
    </citation>
    <scope>NUCLEOTIDE SEQUENCE [LARGE SCALE GENOMIC DNA]</scope>
    <source>
        <strain evidence="4">SH22a</strain>
    </source>
</reference>
<dbReference type="RefSeq" id="WP_025346910.1">
    <property type="nucleotide sequence ID" value="NZ_CP006850.1"/>
</dbReference>
<proteinExistence type="predicted"/>
<dbReference type="Proteomes" id="UP000019150">
    <property type="component" value="Chromosome"/>
</dbReference>
<dbReference type="GO" id="GO:0003677">
    <property type="term" value="F:DNA binding"/>
    <property type="evidence" value="ECO:0007669"/>
    <property type="project" value="UniProtKB-KW"/>
</dbReference>
<evidence type="ECO:0000256" key="1">
    <source>
        <dbReference type="ARBA" id="ARBA00023125"/>
    </source>
</evidence>
<keyword evidence="5" id="KW-1185">Reference proteome</keyword>
<dbReference type="PATRIC" id="fig|1415166.3.peg.581"/>
<dbReference type="KEGG" id="nno:NONO_c05690"/>
<evidence type="ECO:0000256" key="2">
    <source>
        <dbReference type="SAM" id="MobiDB-lite"/>
    </source>
</evidence>
<dbReference type="InterPro" id="IPR010095">
    <property type="entry name" value="Cas12f1-like_TNB"/>
</dbReference>
<dbReference type="Pfam" id="PF07282">
    <property type="entry name" value="Cas12f1-like_TNB"/>
    <property type="match status" value="1"/>
</dbReference>
<feature type="domain" description="Cas12f1-like TNB" evidence="3">
    <location>
        <begin position="143"/>
        <end position="190"/>
    </location>
</feature>
<feature type="compositionally biased region" description="Polar residues" evidence="2">
    <location>
        <begin position="198"/>
        <end position="207"/>
    </location>
</feature>
<evidence type="ECO:0000313" key="4">
    <source>
        <dbReference type="EMBL" id="AHH15381.1"/>
    </source>
</evidence>
<organism evidence="4 5">
    <name type="scientific">Nocardia nova SH22a</name>
    <dbReference type="NCBI Taxonomy" id="1415166"/>
    <lineage>
        <taxon>Bacteria</taxon>
        <taxon>Bacillati</taxon>
        <taxon>Actinomycetota</taxon>
        <taxon>Actinomycetes</taxon>
        <taxon>Mycobacteriales</taxon>
        <taxon>Nocardiaceae</taxon>
        <taxon>Nocardia</taxon>
    </lineage>
</organism>
<gene>
    <name evidence="4" type="ORF">NONO_c05690</name>
</gene>
<name>W5TDS4_9NOCA</name>
<accession>W5TDS4</accession>
<evidence type="ECO:0000259" key="3">
    <source>
        <dbReference type="Pfam" id="PF07282"/>
    </source>
</evidence>
<dbReference type="EMBL" id="CP006850">
    <property type="protein sequence ID" value="AHH15381.1"/>
    <property type="molecule type" value="Genomic_DNA"/>
</dbReference>
<dbReference type="AlphaFoldDB" id="W5TDS4"/>
<dbReference type="STRING" id="1415166.NONO_c05690"/>
<dbReference type="HOGENOM" id="CLU_1169704_0_0_11"/>
<evidence type="ECO:0000313" key="5">
    <source>
        <dbReference type="Proteomes" id="UP000019150"/>
    </source>
</evidence>